<comment type="similarity">
    <text evidence="1">Belongs to the peptidase S33 family. ABHD4/ABHD5 subfamily.</text>
</comment>
<dbReference type="Proteomes" id="UP000070444">
    <property type="component" value="Unassembled WGS sequence"/>
</dbReference>
<evidence type="ECO:0000313" key="4">
    <source>
        <dbReference type="Proteomes" id="UP000070444"/>
    </source>
</evidence>
<dbReference type="EMBL" id="KQ964512">
    <property type="protein sequence ID" value="KXN70141.1"/>
    <property type="molecule type" value="Genomic_DNA"/>
</dbReference>
<dbReference type="STRING" id="796925.A0A137P5E2"/>
<keyword evidence="3" id="KW-0378">Hydrolase</keyword>
<organism evidence="3 4">
    <name type="scientific">Conidiobolus coronatus (strain ATCC 28846 / CBS 209.66 / NRRL 28638)</name>
    <name type="common">Delacroixia coronata</name>
    <dbReference type="NCBI Taxonomy" id="796925"/>
    <lineage>
        <taxon>Eukaryota</taxon>
        <taxon>Fungi</taxon>
        <taxon>Fungi incertae sedis</taxon>
        <taxon>Zoopagomycota</taxon>
        <taxon>Entomophthoromycotina</taxon>
        <taxon>Entomophthoromycetes</taxon>
        <taxon>Entomophthorales</taxon>
        <taxon>Ancylistaceae</taxon>
        <taxon>Conidiobolus</taxon>
    </lineage>
</organism>
<keyword evidence="4" id="KW-1185">Reference proteome</keyword>
<evidence type="ECO:0000259" key="2">
    <source>
        <dbReference type="Pfam" id="PF00561"/>
    </source>
</evidence>
<dbReference type="GO" id="GO:0005739">
    <property type="term" value="C:mitochondrion"/>
    <property type="evidence" value="ECO:0007669"/>
    <property type="project" value="TreeGrafter"/>
</dbReference>
<dbReference type="PANTHER" id="PTHR42886">
    <property type="entry name" value="RE40534P-RELATED"/>
    <property type="match status" value="1"/>
</dbReference>
<feature type="domain" description="AB hydrolase-1" evidence="2">
    <location>
        <begin position="20"/>
        <end position="314"/>
    </location>
</feature>
<dbReference type="Gene3D" id="3.40.50.1820">
    <property type="entry name" value="alpha/beta hydrolase"/>
    <property type="match status" value="1"/>
</dbReference>
<protein>
    <submittedName>
        <fullName evidence="3">Alpha/beta-hydrolase</fullName>
    </submittedName>
</protein>
<dbReference type="GO" id="GO:0055088">
    <property type="term" value="P:lipid homeostasis"/>
    <property type="evidence" value="ECO:0007669"/>
    <property type="project" value="TreeGrafter"/>
</dbReference>
<evidence type="ECO:0000313" key="3">
    <source>
        <dbReference type="EMBL" id="KXN70141.1"/>
    </source>
</evidence>
<dbReference type="GO" id="GO:0006654">
    <property type="term" value="P:phosphatidic acid biosynthetic process"/>
    <property type="evidence" value="ECO:0007669"/>
    <property type="project" value="TreeGrafter"/>
</dbReference>
<dbReference type="GO" id="GO:0052689">
    <property type="term" value="F:carboxylic ester hydrolase activity"/>
    <property type="evidence" value="ECO:0007669"/>
    <property type="project" value="TreeGrafter"/>
</dbReference>
<evidence type="ECO:0000256" key="1">
    <source>
        <dbReference type="ARBA" id="ARBA00038097"/>
    </source>
</evidence>
<dbReference type="Pfam" id="PF00561">
    <property type="entry name" value="Abhydrolase_1"/>
    <property type="match status" value="1"/>
</dbReference>
<dbReference type="InterPro" id="IPR000073">
    <property type="entry name" value="AB_hydrolase_1"/>
</dbReference>
<dbReference type="SUPFAM" id="SSF53474">
    <property type="entry name" value="alpha/beta-Hydrolases"/>
    <property type="match status" value="1"/>
</dbReference>
<gene>
    <name evidence="3" type="ORF">CONCODRAFT_39791</name>
</gene>
<sequence length="331" mass="37941">MFINTLSFNSIKGRQEGAKTLVMTHGFGVGLGIFYKNYDAISEVEGYKTYSIDWLGMGRSSRPPFALRPKCGQSQDEHIAEAEDFFVESLEKWRERQNIEKMTLFGHSLGGYLSIIYSMKYPHRVDKLILASPVGIPISPFYKNNIDRTEEEKLQVIDNEGIMDLPLETKSHGYGRPHQIPKWLKYFWENNYTPQWLVRTAGPAGPDLVGYYVNKRFTHLELKEQRDIRNYIYHVACLSGSGEYAFGTILSLGSFACKPLINRIHELKVPTSFIYGDNDWMDHRHALKAQSLIQAGSEVHVVPNSGHQLFLENPKSFNKIFQEVLRGQTNI</sequence>
<dbReference type="InterPro" id="IPR029058">
    <property type="entry name" value="AB_hydrolase_fold"/>
</dbReference>
<reference evidence="3 4" key="1">
    <citation type="journal article" date="2015" name="Genome Biol. Evol.">
        <title>Phylogenomic analyses indicate that early fungi evolved digesting cell walls of algal ancestors of land plants.</title>
        <authorList>
            <person name="Chang Y."/>
            <person name="Wang S."/>
            <person name="Sekimoto S."/>
            <person name="Aerts A.L."/>
            <person name="Choi C."/>
            <person name="Clum A."/>
            <person name="LaButti K.M."/>
            <person name="Lindquist E.A."/>
            <person name="Yee Ngan C."/>
            <person name="Ohm R.A."/>
            <person name="Salamov A.A."/>
            <person name="Grigoriev I.V."/>
            <person name="Spatafora J.W."/>
            <person name="Berbee M.L."/>
        </authorList>
    </citation>
    <scope>NUCLEOTIDE SEQUENCE [LARGE SCALE GENOMIC DNA]</scope>
    <source>
        <strain evidence="3 4">NRRL 28638</strain>
    </source>
</reference>
<dbReference type="AlphaFoldDB" id="A0A137P5E2"/>
<proteinExistence type="inferred from homology"/>
<dbReference type="OMA" id="ADQHLVM"/>
<dbReference type="GO" id="GO:0042171">
    <property type="term" value="F:lysophosphatidic acid acyltransferase activity"/>
    <property type="evidence" value="ECO:0007669"/>
    <property type="project" value="TreeGrafter"/>
</dbReference>
<dbReference type="PANTHER" id="PTHR42886:SF29">
    <property type="entry name" value="PUMMELIG, ISOFORM A"/>
    <property type="match status" value="1"/>
</dbReference>
<dbReference type="OrthoDB" id="7457040at2759"/>
<name>A0A137P5E2_CONC2</name>
<accession>A0A137P5E2</accession>